<reference evidence="3" key="1">
    <citation type="submission" date="2023-07" db="EMBL/GenBank/DDBJ databases">
        <title>Study on multiphase classification of strain Alteromonas salexigens isolated from the Yellow Sea.</title>
        <authorList>
            <person name="Sun L."/>
        </authorList>
    </citation>
    <scope>NUCLEOTIDE SEQUENCE [LARGE SCALE GENOMIC DNA]</scope>
    <source>
        <strain evidence="3">ASW11-19</strain>
    </source>
</reference>
<keyword evidence="1" id="KW-0732">Signal</keyword>
<evidence type="ECO:0000256" key="1">
    <source>
        <dbReference type="SAM" id="SignalP"/>
    </source>
</evidence>
<dbReference type="RefSeq" id="WP_262995398.1">
    <property type="nucleotide sequence ID" value="NZ_JAOTJC010000012.1"/>
</dbReference>
<organism evidence="2 3">
    <name type="scientific">Alteromonas salexigens</name>
    <dbReference type="NCBI Taxonomy" id="2982530"/>
    <lineage>
        <taxon>Bacteria</taxon>
        <taxon>Pseudomonadati</taxon>
        <taxon>Pseudomonadota</taxon>
        <taxon>Gammaproteobacteria</taxon>
        <taxon>Alteromonadales</taxon>
        <taxon>Alteromonadaceae</taxon>
        <taxon>Alteromonas/Salinimonas group</taxon>
        <taxon>Alteromonas</taxon>
    </lineage>
</organism>
<name>A0ABT2VRP8_9ALTE</name>
<feature type="chain" id="PRO_5047372120" evidence="1">
    <location>
        <begin position="22"/>
        <end position="162"/>
    </location>
</feature>
<comment type="caution">
    <text evidence="2">The sequence shown here is derived from an EMBL/GenBank/DDBJ whole genome shotgun (WGS) entry which is preliminary data.</text>
</comment>
<dbReference type="Proteomes" id="UP001209257">
    <property type="component" value="Unassembled WGS sequence"/>
</dbReference>
<evidence type="ECO:0000313" key="3">
    <source>
        <dbReference type="Proteomes" id="UP001209257"/>
    </source>
</evidence>
<dbReference type="InterPro" id="IPR007332">
    <property type="entry name" value="DUF411"/>
</dbReference>
<proteinExistence type="predicted"/>
<accession>A0ABT2VRP8</accession>
<protein>
    <submittedName>
        <fullName evidence="2">DUF411 domain-containing protein</fullName>
    </submittedName>
</protein>
<evidence type="ECO:0000313" key="2">
    <source>
        <dbReference type="EMBL" id="MCU7555578.1"/>
    </source>
</evidence>
<sequence>MIVKFIKIIAVVLLLPVGAQAEENHHEPAMSELMVYKSPTCHCCKKWISHIEDEGFTIYANEFSNLATVKNNYGIRPEYRSCHTAVTRNGYAIEGHVPAKFVNQFLAEQPAGAIGLSVPAMPVGSPGMEVDDRFTPYQVLILFKDGTSRVYAHIDTYEEQFK</sequence>
<gene>
    <name evidence="2" type="ORF">OCL06_13360</name>
</gene>
<feature type="signal peptide" evidence="1">
    <location>
        <begin position="1"/>
        <end position="21"/>
    </location>
</feature>
<dbReference type="Pfam" id="PF04214">
    <property type="entry name" value="DUF411"/>
    <property type="match status" value="1"/>
</dbReference>
<keyword evidence="3" id="KW-1185">Reference proteome</keyword>
<dbReference type="EMBL" id="JAOTJC010000012">
    <property type="protein sequence ID" value="MCU7555578.1"/>
    <property type="molecule type" value="Genomic_DNA"/>
</dbReference>